<dbReference type="InterPro" id="IPR000683">
    <property type="entry name" value="Gfo/Idh/MocA-like_OxRdtase_N"/>
</dbReference>
<dbReference type="Gene3D" id="3.40.50.720">
    <property type="entry name" value="NAD(P)-binding Rossmann-like Domain"/>
    <property type="match status" value="1"/>
</dbReference>
<dbReference type="InterPro" id="IPR050984">
    <property type="entry name" value="Gfo/Idh/MocA_domain"/>
</dbReference>
<comment type="similarity">
    <text evidence="1">Belongs to the Gfo/Idh/MocA family.</text>
</comment>
<dbReference type="Proteomes" id="UP000198741">
    <property type="component" value="Chromosome I"/>
</dbReference>
<dbReference type="GO" id="GO:0016491">
    <property type="term" value="F:oxidoreductase activity"/>
    <property type="evidence" value="ECO:0007669"/>
    <property type="project" value="UniProtKB-KW"/>
</dbReference>
<sequence length="328" mass="34776">MNNPIRWAIWATGAIADKFAADLPLVADAELLAIGSRSMANANAFGDRHGIPRRYAGLPDLLSDGDIDVVYIASPASAHCGDALTVIAAGRHVLVEKPFTLTLADAHRVVAAAGEGGVFLMEAMWSRFLPYFDMLADLLGQGVIGDIRYLEADFGMRFPADNRLFTASTGGGALFDLGVYPLQLAHAVLGVPTSLLASGLIGPTGVDLTTQIALRYPQASASLQTSLTVPLRNEARLVGADREIVLPKFLHCPDEIVIGHRDMSGGDLVVDERLPANQQGNGLHYEVAAVHSCIRAGSVEHPLMPWAATLEVMAMLDQTAGQIGLHVG</sequence>
<dbReference type="AlphaFoldDB" id="A0A1H0LGP5"/>
<gene>
    <name evidence="5" type="ORF">SAMN04515671_1663</name>
</gene>
<dbReference type="InterPro" id="IPR055170">
    <property type="entry name" value="GFO_IDH_MocA-like_dom"/>
</dbReference>
<protein>
    <submittedName>
        <fullName evidence="5">Predicted dehydrogenase</fullName>
    </submittedName>
</protein>
<dbReference type="GO" id="GO:0000166">
    <property type="term" value="F:nucleotide binding"/>
    <property type="evidence" value="ECO:0007669"/>
    <property type="project" value="InterPro"/>
</dbReference>
<dbReference type="EMBL" id="LT629710">
    <property type="protein sequence ID" value="SDO67407.1"/>
    <property type="molecule type" value="Genomic_DNA"/>
</dbReference>
<dbReference type="Gene3D" id="3.30.360.10">
    <property type="entry name" value="Dihydrodipicolinate Reductase, domain 2"/>
    <property type="match status" value="1"/>
</dbReference>
<keyword evidence="6" id="KW-1185">Reference proteome</keyword>
<dbReference type="STRING" id="1090615.SAMN04515671_1663"/>
<proteinExistence type="inferred from homology"/>
<dbReference type="RefSeq" id="WP_157695297.1">
    <property type="nucleotide sequence ID" value="NZ_LT629710.1"/>
</dbReference>
<evidence type="ECO:0000256" key="1">
    <source>
        <dbReference type="ARBA" id="ARBA00010928"/>
    </source>
</evidence>
<evidence type="ECO:0000259" key="3">
    <source>
        <dbReference type="Pfam" id="PF01408"/>
    </source>
</evidence>
<organism evidence="5 6">
    <name type="scientific">Nakamurella panacisegetis</name>
    <dbReference type="NCBI Taxonomy" id="1090615"/>
    <lineage>
        <taxon>Bacteria</taxon>
        <taxon>Bacillati</taxon>
        <taxon>Actinomycetota</taxon>
        <taxon>Actinomycetes</taxon>
        <taxon>Nakamurellales</taxon>
        <taxon>Nakamurellaceae</taxon>
        <taxon>Nakamurella</taxon>
    </lineage>
</organism>
<feature type="domain" description="GFO/IDH/MocA-like oxidoreductase" evidence="4">
    <location>
        <begin position="135"/>
        <end position="240"/>
    </location>
</feature>
<evidence type="ECO:0000313" key="6">
    <source>
        <dbReference type="Proteomes" id="UP000198741"/>
    </source>
</evidence>
<accession>A0A1H0LGP5</accession>
<name>A0A1H0LGP5_9ACTN</name>
<evidence type="ECO:0000256" key="2">
    <source>
        <dbReference type="ARBA" id="ARBA00023002"/>
    </source>
</evidence>
<dbReference type="OrthoDB" id="9815825at2"/>
<dbReference type="PANTHER" id="PTHR22604">
    <property type="entry name" value="OXIDOREDUCTASES"/>
    <property type="match status" value="1"/>
</dbReference>
<evidence type="ECO:0000259" key="4">
    <source>
        <dbReference type="Pfam" id="PF22725"/>
    </source>
</evidence>
<dbReference type="SUPFAM" id="SSF55347">
    <property type="entry name" value="Glyceraldehyde-3-phosphate dehydrogenase-like, C-terminal domain"/>
    <property type="match status" value="1"/>
</dbReference>
<dbReference type="InterPro" id="IPR036291">
    <property type="entry name" value="NAD(P)-bd_dom_sf"/>
</dbReference>
<dbReference type="SUPFAM" id="SSF51735">
    <property type="entry name" value="NAD(P)-binding Rossmann-fold domains"/>
    <property type="match status" value="1"/>
</dbReference>
<dbReference type="Pfam" id="PF01408">
    <property type="entry name" value="GFO_IDH_MocA"/>
    <property type="match status" value="1"/>
</dbReference>
<reference evidence="5 6" key="1">
    <citation type="submission" date="2016-10" db="EMBL/GenBank/DDBJ databases">
        <authorList>
            <person name="de Groot N.N."/>
        </authorList>
    </citation>
    <scope>NUCLEOTIDE SEQUENCE [LARGE SCALE GENOMIC DNA]</scope>
    <source>
        <strain evidence="6">P4-7,KCTC 19426,CECT 7604</strain>
    </source>
</reference>
<dbReference type="PANTHER" id="PTHR22604:SF105">
    <property type="entry name" value="TRANS-1,2-DIHYDROBENZENE-1,2-DIOL DEHYDROGENASE"/>
    <property type="match status" value="1"/>
</dbReference>
<evidence type="ECO:0000313" key="5">
    <source>
        <dbReference type="EMBL" id="SDO67407.1"/>
    </source>
</evidence>
<keyword evidence="2" id="KW-0560">Oxidoreductase</keyword>
<dbReference type="Pfam" id="PF22725">
    <property type="entry name" value="GFO_IDH_MocA_C3"/>
    <property type="match status" value="1"/>
</dbReference>
<feature type="domain" description="Gfo/Idh/MocA-like oxidoreductase N-terminal" evidence="3">
    <location>
        <begin position="5"/>
        <end position="121"/>
    </location>
</feature>